<accession>A0A6A6YYN1</accession>
<reference evidence="4" key="3">
    <citation type="submission" date="2025-04" db="UniProtKB">
        <authorList>
            <consortium name="RefSeq"/>
        </authorList>
    </citation>
    <scope>IDENTIFICATION</scope>
    <source>
        <strain evidence="4">CBS 304.34</strain>
    </source>
</reference>
<dbReference type="EMBL" id="MU003696">
    <property type="protein sequence ID" value="KAF2813035.1"/>
    <property type="molecule type" value="Genomic_DNA"/>
</dbReference>
<dbReference type="AlphaFoldDB" id="A0A6A6YYN1"/>
<protein>
    <submittedName>
        <fullName evidence="2 4">Uncharacterized protein</fullName>
    </submittedName>
</protein>
<gene>
    <name evidence="2 4" type="ORF">BDZ99DRAFT_248125</name>
</gene>
<proteinExistence type="predicted"/>
<evidence type="ECO:0000313" key="4">
    <source>
        <dbReference type="RefSeq" id="XP_033579999.1"/>
    </source>
</evidence>
<dbReference type="Proteomes" id="UP000504636">
    <property type="component" value="Unplaced"/>
</dbReference>
<organism evidence="2">
    <name type="scientific">Mytilinidion resinicola</name>
    <dbReference type="NCBI Taxonomy" id="574789"/>
    <lineage>
        <taxon>Eukaryota</taxon>
        <taxon>Fungi</taxon>
        <taxon>Dikarya</taxon>
        <taxon>Ascomycota</taxon>
        <taxon>Pezizomycotina</taxon>
        <taxon>Dothideomycetes</taxon>
        <taxon>Pleosporomycetidae</taxon>
        <taxon>Mytilinidiales</taxon>
        <taxon>Mytilinidiaceae</taxon>
        <taxon>Mytilinidion</taxon>
    </lineage>
</organism>
<feature type="compositionally biased region" description="Basic and acidic residues" evidence="1">
    <location>
        <begin position="9"/>
        <end position="29"/>
    </location>
</feature>
<reference evidence="2 4" key="1">
    <citation type="journal article" date="2020" name="Stud. Mycol.">
        <title>101 Dothideomycetes genomes: a test case for predicting lifestyles and emergence of pathogens.</title>
        <authorList>
            <person name="Haridas S."/>
            <person name="Albert R."/>
            <person name="Binder M."/>
            <person name="Bloem J."/>
            <person name="Labutti K."/>
            <person name="Salamov A."/>
            <person name="Andreopoulos B."/>
            <person name="Baker S."/>
            <person name="Barry K."/>
            <person name="Bills G."/>
            <person name="Bluhm B."/>
            <person name="Cannon C."/>
            <person name="Castanera R."/>
            <person name="Culley D."/>
            <person name="Daum C."/>
            <person name="Ezra D."/>
            <person name="Gonzalez J."/>
            <person name="Henrissat B."/>
            <person name="Kuo A."/>
            <person name="Liang C."/>
            <person name="Lipzen A."/>
            <person name="Lutzoni F."/>
            <person name="Magnuson J."/>
            <person name="Mondo S."/>
            <person name="Nolan M."/>
            <person name="Ohm R."/>
            <person name="Pangilinan J."/>
            <person name="Park H.-J."/>
            <person name="Ramirez L."/>
            <person name="Alfaro M."/>
            <person name="Sun H."/>
            <person name="Tritt A."/>
            <person name="Yoshinaga Y."/>
            <person name="Zwiers L.-H."/>
            <person name="Turgeon B."/>
            <person name="Goodwin S."/>
            <person name="Spatafora J."/>
            <person name="Crous P."/>
            <person name="Grigoriev I."/>
        </authorList>
    </citation>
    <scope>NUCLEOTIDE SEQUENCE</scope>
    <source>
        <strain evidence="2 4">CBS 304.34</strain>
    </source>
</reference>
<name>A0A6A6YYN1_9PEZI</name>
<keyword evidence="3" id="KW-1185">Reference proteome</keyword>
<reference evidence="4" key="2">
    <citation type="submission" date="2020-04" db="EMBL/GenBank/DDBJ databases">
        <authorList>
            <consortium name="NCBI Genome Project"/>
        </authorList>
    </citation>
    <scope>NUCLEOTIDE SEQUENCE</scope>
    <source>
        <strain evidence="4">CBS 304.34</strain>
    </source>
</reference>
<dbReference type="RefSeq" id="XP_033579999.1">
    <property type="nucleotide sequence ID" value="XM_033713654.1"/>
</dbReference>
<feature type="compositionally biased region" description="Polar residues" evidence="1">
    <location>
        <begin position="49"/>
        <end position="69"/>
    </location>
</feature>
<evidence type="ECO:0000313" key="3">
    <source>
        <dbReference type="Proteomes" id="UP000504636"/>
    </source>
</evidence>
<feature type="region of interest" description="Disordered" evidence="1">
    <location>
        <begin position="47"/>
        <end position="73"/>
    </location>
</feature>
<sequence length="184" mass="19866">MNPSNYHETVGKRKTGNEHIEELASQEKTESMIQFERKVRRLLNGDFKVSNNDGTAQHSPQELTSNTDNKGAKVPGYYQVRREWLSDRTTPGAVMAVNGGKAPDVTDGKAPSSAQSAMLQRWIQEPQRKEPYNNVAAVALGMRADCPKVGVHGGCTDPATFGSSAATVNGVESESVGVRQPLGP</sequence>
<evidence type="ECO:0000256" key="1">
    <source>
        <dbReference type="SAM" id="MobiDB-lite"/>
    </source>
</evidence>
<dbReference type="GeneID" id="54454547"/>
<feature type="region of interest" description="Disordered" evidence="1">
    <location>
        <begin position="1"/>
        <end position="29"/>
    </location>
</feature>
<evidence type="ECO:0000313" key="2">
    <source>
        <dbReference type="EMBL" id="KAF2813035.1"/>
    </source>
</evidence>